<proteinExistence type="predicted"/>
<accession>A0ABQ4SE78</accession>
<dbReference type="InterPro" id="IPR036291">
    <property type="entry name" value="NAD(P)-bd_dom_sf"/>
</dbReference>
<sequence>MRPAGVPDLADRVCLVAGASRGVGRGIAQALGEAGATVIVTGRSSESGPRTDGRSEVLEDAAREVDLAGGRGHHYLCDHIREQAVDGLVHWALRRFGRIDLMVSSVWGGNEGYDGTRYPDGAAWGAPFWRRAAHPLGHALQSGPFAALLLARAVAPAMISAKRGLMVFVSADTEAYAGDLVYDLAMAATNRLALATAAELGPRGVTALALAPGAVRTERVRDAGLGASATESPLYAGRAVAALAADPMTAAQAGLTLHVADLARRYGFTDADGTQPARPGR</sequence>
<dbReference type="Pfam" id="PF00106">
    <property type="entry name" value="adh_short"/>
    <property type="match status" value="1"/>
</dbReference>
<dbReference type="RefSeq" id="WP_238234945.1">
    <property type="nucleotide sequence ID" value="NZ_BPQQ01000022.1"/>
</dbReference>
<gene>
    <name evidence="1" type="primary">fabG_4</name>
    <name evidence="1" type="ORF">GMJLKIPL_1987</name>
</gene>
<dbReference type="PANTHER" id="PTHR44147">
    <property type="entry name" value="DEHYDROGENASE/REDUCTASE SDR FAMILY MEMBER 1"/>
    <property type="match status" value="1"/>
</dbReference>
<keyword evidence="2" id="KW-1185">Reference proteome</keyword>
<organism evidence="1 2">
    <name type="scientific">Methylobacterium isbiliense</name>
    <dbReference type="NCBI Taxonomy" id="315478"/>
    <lineage>
        <taxon>Bacteria</taxon>
        <taxon>Pseudomonadati</taxon>
        <taxon>Pseudomonadota</taxon>
        <taxon>Alphaproteobacteria</taxon>
        <taxon>Hyphomicrobiales</taxon>
        <taxon>Methylobacteriaceae</taxon>
        <taxon>Methylobacterium</taxon>
    </lineage>
</organism>
<evidence type="ECO:0000313" key="1">
    <source>
        <dbReference type="EMBL" id="GJE00069.1"/>
    </source>
</evidence>
<dbReference type="Gene3D" id="3.40.50.720">
    <property type="entry name" value="NAD(P)-binding Rossmann-like Domain"/>
    <property type="match status" value="1"/>
</dbReference>
<dbReference type="Proteomes" id="UP001055153">
    <property type="component" value="Unassembled WGS sequence"/>
</dbReference>
<dbReference type="EMBL" id="BPQQ01000022">
    <property type="protein sequence ID" value="GJE00069.1"/>
    <property type="molecule type" value="Genomic_DNA"/>
</dbReference>
<reference evidence="1" key="2">
    <citation type="submission" date="2021-08" db="EMBL/GenBank/DDBJ databases">
        <authorList>
            <person name="Tani A."/>
            <person name="Ola A."/>
            <person name="Ogura Y."/>
            <person name="Katsura K."/>
            <person name="Hayashi T."/>
        </authorList>
    </citation>
    <scope>NUCLEOTIDE SEQUENCE</scope>
    <source>
        <strain evidence="1">DSM 17168</strain>
    </source>
</reference>
<dbReference type="SUPFAM" id="SSF51735">
    <property type="entry name" value="NAD(P)-binding Rossmann-fold domains"/>
    <property type="match status" value="1"/>
</dbReference>
<reference evidence="1" key="1">
    <citation type="journal article" date="2021" name="Front. Microbiol.">
        <title>Comprehensive Comparative Genomics and Phenotyping of Methylobacterium Species.</title>
        <authorList>
            <person name="Alessa O."/>
            <person name="Ogura Y."/>
            <person name="Fujitani Y."/>
            <person name="Takami H."/>
            <person name="Hayashi T."/>
            <person name="Sahin N."/>
            <person name="Tani A."/>
        </authorList>
    </citation>
    <scope>NUCLEOTIDE SEQUENCE</scope>
    <source>
        <strain evidence="1">DSM 17168</strain>
    </source>
</reference>
<dbReference type="InterPro" id="IPR002347">
    <property type="entry name" value="SDR_fam"/>
</dbReference>
<name>A0ABQ4SE78_9HYPH</name>
<evidence type="ECO:0000313" key="2">
    <source>
        <dbReference type="Proteomes" id="UP001055153"/>
    </source>
</evidence>
<comment type="caution">
    <text evidence="1">The sequence shown here is derived from an EMBL/GenBank/DDBJ whole genome shotgun (WGS) entry which is preliminary data.</text>
</comment>
<dbReference type="PRINTS" id="PR00081">
    <property type="entry name" value="GDHRDH"/>
</dbReference>
<dbReference type="PANTHER" id="PTHR44147:SF2">
    <property type="entry name" value="DEHYDROGENASE_REDUCTASE SDR FAMILY MEMBER 1"/>
    <property type="match status" value="1"/>
</dbReference>
<protein>
    <submittedName>
        <fullName evidence="1">3-oxoacyl-[acyl-carrier-protein] reductase FabG</fullName>
    </submittedName>
</protein>